<reference evidence="6 9" key="2">
    <citation type="submission" date="2020-08" db="EMBL/GenBank/DDBJ databases">
        <title>Sequencing the genomes of 1000 actinobacteria strains.</title>
        <authorList>
            <person name="Klenk H.-P."/>
        </authorList>
    </citation>
    <scope>NUCLEOTIDE SEQUENCE [LARGE SCALE GENOMIC DNA]</scope>
    <source>
        <strain evidence="6 9">DSM 16678</strain>
    </source>
</reference>
<dbReference type="EMBL" id="JACIBU010000001">
    <property type="protein sequence ID" value="MBB3674816.1"/>
    <property type="molecule type" value="Genomic_DNA"/>
</dbReference>
<dbReference type="Proteomes" id="UP000247602">
    <property type="component" value="Unassembled WGS sequence"/>
</dbReference>
<accession>A0A323V8B8</accession>
<keyword evidence="2 4" id="KW-0732">Signal</keyword>
<feature type="domain" description="Leucine-binding protein" evidence="5">
    <location>
        <begin position="56"/>
        <end position="398"/>
    </location>
</feature>
<evidence type="ECO:0000256" key="2">
    <source>
        <dbReference type="ARBA" id="ARBA00022729"/>
    </source>
</evidence>
<dbReference type="SUPFAM" id="SSF53822">
    <property type="entry name" value="Periplasmic binding protein-like I"/>
    <property type="match status" value="1"/>
</dbReference>
<dbReference type="AlphaFoldDB" id="A0A323V8B8"/>
<proteinExistence type="inferred from homology"/>
<dbReference type="PROSITE" id="PS51257">
    <property type="entry name" value="PROKAR_LIPOPROTEIN"/>
    <property type="match status" value="1"/>
</dbReference>
<dbReference type="OrthoDB" id="26870at2"/>
<dbReference type="InterPro" id="IPR028082">
    <property type="entry name" value="Peripla_BP_I"/>
</dbReference>
<organism evidence="7 8">
    <name type="scientific">Modestobacter versicolor</name>
    <dbReference type="NCBI Taxonomy" id="429133"/>
    <lineage>
        <taxon>Bacteria</taxon>
        <taxon>Bacillati</taxon>
        <taxon>Actinomycetota</taxon>
        <taxon>Actinomycetes</taxon>
        <taxon>Geodermatophilales</taxon>
        <taxon>Geodermatophilaceae</taxon>
        <taxon>Modestobacter</taxon>
    </lineage>
</organism>
<evidence type="ECO:0000259" key="5">
    <source>
        <dbReference type="Pfam" id="PF13458"/>
    </source>
</evidence>
<sequence>MRHRPRGLGLPIPALILSTALAVTACGAQSTTGGSDDSGSGGAPAAVPGFDPDAGTIAVGNLVALSGPISATAREQLLGQQAWFDEVNANGGIAGEYEIELVTADNQYDAQVTVQAYQQIKDEVVMLSGILGTPSVKALVPILNRDEAVAVPSNQAAELRDEPALLPVFPSYQTNVVNAVAYLNEQDPSLKDAVYCELGYDSEWGDAVEEGLTFATEQLGTTVTSVQRYAPLDTALTAQMQELKQAGCEVVAFSGAVNNTPAMVAAATQLDFKPQWIAEFIANSTAFAGTPIAQYLQENVLFTGPGADLSDESIEGIRILKESLGDTDLTLQHVYGYIQAVAVTTLLEQAVEDGDLSGPGLRQALTEMDKIDFQGLNGDLTLGQPEDRVLPQSTTIYSYDPATPYGLSAVAVQYQAEETDPLF</sequence>
<dbReference type="PANTHER" id="PTHR47235">
    <property type="entry name" value="BLR6548 PROTEIN"/>
    <property type="match status" value="1"/>
</dbReference>
<dbReference type="RefSeq" id="WP_110552532.1">
    <property type="nucleotide sequence ID" value="NZ_JACIBU010000001.1"/>
</dbReference>
<feature type="signal peptide" evidence="4">
    <location>
        <begin position="1"/>
        <end position="25"/>
    </location>
</feature>
<evidence type="ECO:0000256" key="3">
    <source>
        <dbReference type="SAM" id="MobiDB-lite"/>
    </source>
</evidence>
<dbReference type="PANTHER" id="PTHR47235:SF1">
    <property type="entry name" value="BLR6548 PROTEIN"/>
    <property type="match status" value="1"/>
</dbReference>
<evidence type="ECO:0000256" key="1">
    <source>
        <dbReference type="ARBA" id="ARBA00010062"/>
    </source>
</evidence>
<evidence type="ECO:0000313" key="9">
    <source>
        <dbReference type="Proteomes" id="UP000580718"/>
    </source>
</evidence>
<dbReference type="Pfam" id="PF13458">
    <property type="entry name" value="Peripla_BP_6"/>
    <property type="match status" value="1"/>
</dbReference>
<reference evidence="7 8" key="1">
    <citation type="submission" date="2018-06" db="EMBL/GenBank/DDBJ databases">
        <title>Draft genome sequence of Modestobacter versicolor CP153-2.</title>
        <authorList>
            <person name="Gundlapally S.R."/>
        </authorList>
    </citation>
    <scope>NUCLEOTIDE SEQUENCE [LARGE SCALE GENOMIC DNA]</scope>
    <source>
        <strain evidence="7 8">CP153-2</strain>
    </source>
</reference>
<feature type="region of interest" description="Disordered" evidence="3">
    <location>
        <begin position="28"/>
        <end position="47"/>
    </location>
</feature>
<feature type="chain" id="PRO_5038301169" evidence="4">
    <location>
        <begin position="26"/>
        <end position="423"/>
    </location>
</feature>
<keyword evidence="8" id="KW-1185">Reference proteome</keyword>
<comment type="similarity">
    <text evidence="1">Belongs to the leucine-binding protein family.</text>
</comment>
<dbReference type="InterPro" id="IPR028081">
    <property type="entry name" value="Leu-bd"/>
</dbReference>
<evidence type="ECO:0000313" key="7">
    <source>
        <dbReference type="EMBL" id="PZA21077.1"/>
    </source>
</evidence>
<gene>
    <name evidence="7" type="ORF">DMO24_12170</name>
    <name evidence="6" type="ORF">FHX36_000551</name>
</gene>
<evidence type="ECO:0000256" key="4">
    <source>
        <dbReference type="SAM" id="SignalP"/>
    </source>
</evidence>
<evidence type="ECO:0000313" key="6">
    <source>
        <dbReference type="EMBL" id="MBB3674816.1"/>
    </source>
</evidence>
<dbReference type="Proteomes" id="UP000580718">
    <property type="component" value="Unassembled WGS sequence"/>
</dbReference>
<dbReference type="EMBL" id="QKNV01000117">
    <property type="protein sequence ID" value="PZA21077.1"/>
    <property type="molecule type" value="Genomic_DNA"/>
</dbReference>
<dbReference type="Gene3D" id="3.40.50.2300">
    <property type="match status" value="2"/>
</dbReference>
<comment type="caution">
    <text evidence="7">The sequence shown here is derived from an EMBL/GenBank/DDBJ whole genome shotgun (WGS) entry which is preliminary data.</text>
</comment>
<evidence type="ECO:0000313" key="8">
    <source>
        <dbReference type="Proteomes" id="UP000247602"/>
    </source>
</evidence>
<name>A0A323V8B8_9ACTN</name>
<protein>
    <submittedName>
        <fullName evidence="6">ABC-type branched-subunit amino acid transport system substrate-binding protein</fullName>
    </submittedName>
</protein>